<dbReference type="RefSeq" id="WP_343973062.1">
    <property type="nucleotide sequence ID" value="NZ_BAAAHK010000009.1"/>
</dbReference>
<evidence type="ECO:0000313" key="2">
    <source>
        <dbReference type="Proteomes" id="UP001500542"/>
    </source>
</evidence>
<comment type="caution">
    <text evidence="1">The sequence shown here is derived from an EMBL/GenBank/DDBJ whole genome shotgun (WGS) entry which is preliminary data.</text>
</comment>
<evidence type="ECO:0000313" key="1">
    <source>
        <dbReference type="EMBL" id="GAA0947302.1"/>
    </source>
</evidence>
<dbReference type="InterPro" id="IPR046342">
    <property type="entry name" value="CBS_dom_sf"/>
</dbReference>
<sequence>MRETVVGAVMTRSPVTVTPGLPFKPVACALLASDAGAVPVAAADRRWSLCVLDDMMVTGFEVHSVGLAGVSRRRRT</sequence>
<protein>
    <submittedName>
        <fullName evidence="1">Uncharacterized protein</fullName>
    </submittedName>
</protein>
<dbReference type="Proteomes" id="UP001500542">
    <property type="component" value="Unassembled WGS sequence"/>
</dbReference>
<gene>
    <name evidence="1" type="ORF">GCM10009554_44040</name>
</gene>
<name>A0ABN1QTW2_9ACTN</name>
<keyword evidence="2" id="KW-1185">Reference proteome</keyword>
<accession>A0ABN1QTW2</accession>
<proteinExistence type="predicted"/>
<dbReference type="EMBL" id="BAAAHK010000009">
    <property type="protein sequence ID" value="GAA0947302.1"/>
    <property type="molecule type" value="Genomic_DNA"/>
</dbReference>
<dbReference type="SUPFAM" id="SSF54631">
    <property type="entry name" value="CBS-domain pair"/>
    <property type="match status" value="1"/>
</dbReference>
<reference evidence="1 2" key="1">
    <citation type="journal article" date="2019" name="Int. J. Syst. Evol. Microbiol.">
        <title>The Global Catalogue of Microorganisms (GCM) 10K type strain sequencing project: providing services to taxonomists for standard genome sequencing and annotation.</title>
        <authorList>
            <consortium name="The Broad Institute Genomics Platform"/>
            <consortium name="The Broad Institute Genome Sequencing Center for Infectious Disease"/>
            <person name="Wu L."/>
            <person name="Ma J."/>
        </authorList>
    </citation>
    <scope>NUCLEOTIDE SEQUENCE [LARGE SCALE GENOMIC DNA]</scope>
    <source>
        <strain evidence="1 2">JCM 10977</strain>
    </source>
</reference>
<organism evidence="1 2">
    <name type="scientific">Kribbella koreensis</name>
    <dbReference type="NCBI Taxonomy" id="57909"/>
    <lineage>
        <taxon>Bacteria</taxon>
        <taxon>Bacillati</taxon>
        <taxon>Actinomycetota</taxon>
        <taxon>Actinomycetes</taxon>
        <taxon>Propionibacteriales</taxon>
        <taxon>Kribbellaceae</taxon>
        <taxon>Kribbella</taxon>
    </lineage>
</organism>